<evidence type="ECO:0000256" key="1">
    <source>
        <dbReference type="SAM" id="Phobius"/>
    </source>
</evidence>
<evidence type="ECO:0008006" key="4">
    <source>
        <dbReference type="Google" id="ProtNLM"/>
    </source>
</evidence>
<feature type="transmembrane region" description="Helical" evidence="1">
    <location>
        <begin position="28"/>
        <end position="46"/>
    </location>
</feature>
<feature type="transmembrane region" description="Helical" evidence="1">
    <location>
        <begin position="154"/>
        <end position="172"/>
    </location>
</feature>
<keyword evidence="1" id="KW-1133">Transmembrane helix</keyword>
<sequence length="259" mass="27518">MYVLPPLTLGLGAVIRLAVGPGLAAGTAAIVAVLVALPVIISALTLRPRWHPKLRALPAGAAEEHLRRAAARMPPETVRAIVAARARACLRLRVDQLPVFCTSPDDPPKLRISGTFVPHGPLIIIGDAMTAPQAAFLLAHEVGHTTRCQRRIHLLWSLAMTVGWILLGLLLAPAVLPAAGLLLAVLLVAVAWGREIGADVAAARQAGEGAADWYALALETARRAPWYQRVLLASPIHPPLRLRGLYTRRITGRAPGQAA</sequence>
<name>A0ABP5LKA9_9ACTN</name>
<gene>
    <name evidence="2" type="ORF">GCM10009727_52150</name>
</gene>
<keyword evidence="3" id="KW-1185">Reference proteome</keyword>
<organism evidence="2 3">
    <name type="scientific">Actinomadura napierensis</name>
    <dbReference type="NCBI Taxonomy" id="267854"/>
    <lineage>
        <taxon>Bacteria</taxon>
        <taxon>Bacillati</taxon>
        <taxon>Actinomycetota</taxon>
        <taxon>Actinomycetes</taxon>
        <taxon>Streptosporangiales</taxon>
        <taxon>Thermomonosporaceae</taxon>
        <taxon>Actinomadura</taxon>
    </lineage>
</organism>
<evidence type="ECO:0000313" key="3">
    <source>
        <dbReference type="Proteomes" id="UP001501020"/>
    </source>
</evidence>
<dbReference type="Proteomes" id="UP001501020">
    <property type="component" value="Unassembled WGS sequence"/>
</dbReference>
<keyword evidence="1" id="KW-0472">Membrane</keyword>
<evidence type="ECO:0000313" key="2">
    <source>
        <dbReference type="EMBL" id="GAA2148945.1"/>
    </source>
</evidence>
<dbReference type="EMBL" id="BAAAMR010000050">
    <property type="protein sequence ID" value="GAA2148945.1"/>
    <property type="molecule type" value="Genomic_DNA"/>
</dbReference>
<protein>
    <recommendedName>
        <fullName evidence="4">M48 family metalloprotease</fullName>
    </recommendedName>
</protein>
<proteinExistence type="predicted"/>
<comment type="caution">
    <text evidence="2">The sequence shown here is derived from an EMBL/GenBank/DDBJ whole genome shotgun (WGS) entry which is preliminary data.</text>
</comment>
<dbReference type="RefSeq" id="WP_344272254.1">
    <property type="nucleotide sequence ID" value="NZ_BAAAMR010000050.1"/>
</dbReference>
<reference evidence="3" key="1">
    <citation type="journal article" date="2019" name="Int. J. Syst. Evol. Microbiol.">
        <title>The Global Catalogue of Microorganisms (GCM) 10K type strain sequencing project: providing services to taxonomists for standard genome sequencing and annotation.</title>
        <authorList>
            <consortium name="The Broad Institute Genomics Platform"/>
            <consortium name="The Broad Institute Genome Sequencing Center for Infectious Disease"/>
            <person name="Wu L."/>
            <person name="Ma J."/>
        </authorList>
    </citation>
    <scope>NUCLEOTIDE SEQUENCE [LARGE SCALE GENOMIC DNA]</scope>
    <source>
        <strain evidence="3">JCM 13850</strain>
    </source>
</reference>
<keyword evidence="1" id="KW-0812">Transmembrane</keyword>
<accession>A0ABP5LKA9</accession>